<evidence type="ECO:0000313" key="8">
    <source>
        <dbReference type="EMBL" id="KAB1479930.1"/>
    </source>
</evidence>
<evidence type="ECO:0000313" key="9">
    <source>
        <dbReference type="Proteomes" id="UP000434554"/>
    </source>
</evidence>
<dbReference type="Proteomes" id="UP000434554">
    <property type="component" value="Unassembled WGS sequence"/>
</dbReference>
<reference evidence="8 9" key="1">
    <citation type="submission" date="2019-09" db="EMBL/GenBank/DDBJ databases">
        <title>Draft genome sequence of 3 type strains from the CCUG.</title>
        <authorList>
            <person name="Pineiro-Iglesias B."/>
            <person name="Tunovic T."/>
            <person name="Unosson C."/>
            <person name="Inganas E."/>
            <person name="Ohlen M."/>
            <person name="Cardew S."/>
            <person name="Jensie-Markopoulos S."/>
            <person name="Salva-Serra F."/>
            <person name="Jaen-Luchoro D."/>
            <person name="Karlsson R."/>
            <person name="Svensson-Stadler L."/>
            <person name="Chun J."/>
            <person name="Moore E."/>
        </authorList>
    </citation>
    <scope>NUCLEOTIDE SEQUENCE [LARGE SCALE GENOMIC DNA]</scope>
    <source>
        <strain evidence="8 9">CCUG 65427</strain>
    </source>
</reference>
<dbReference type="Gene3D" id="3.30.230.40">
    <property type="entry name" value="Imidazole glycerol phosphate dehydratase, domain 1"/>
    <property type="match status" value="2"/>
</dbReference>
<evidence type="ECO:0000256" key="2">
    <source>
        <dbReference type="ARBA" id="ARBA00016664"/>
    </source>
</evidence>
<dbReference type="NCBIfam" id="NF002114">
    <property type="entry name" value="PRK00951.2-4"/>
    <property type="match status" value="1"/>
</dbReference>
<keyword evidence="5 6" id="KW-0456">Lyase</keyword>
<dbReference type="GeneID" id="83054132"/>
<dbReference type="GO" id="GO:0000105">
    <property type="term" value="P:L-histidine biosynthetic process"/>
    <property type="evidence" value="ECO:0007669"/>
    <property type="project" value="UniProtKB-UniRule"/>
</dbReference>
<dbReference type="FunFam" id="3.30.230.40:FF:000003">
    <property type="entry name" value="Imidazoleglycerol-phosphate dehydratase HisB"/>
    <property type="match status" value="1"/>
</dbReference>
<comment type="pathway">
    <text evidence="1 6 7">Amino-acid biosynthesis; L-histidine biosynthesis; L-histidine from 5-phospho-alpha-D-ribose 1-diphosphate: step 6/9.</text>
</comment>
<dbReference type="AlphaFoldDB" id="A0A833CD47"/>
<dbReference type="FunFam" id="3.30.230.40:FF:000001">
    <property type="entry name" value="Imidazoleglycerol-phosphate dehydratase HisB"/>
    <property type="match status" value="1"/>
</dbReference>
<keyword evidence="3 6" id="KW-0028">Amino-acid biosynthesis</keyword>
<organism evidence="8 9">
    <name type="scientific">Veillonella seminalis</name>
    <dbReference type="NCBI Taxonomy" id="1502943"/>
    <lineage>
        <taxon>Bacteria</taxon>
        <taxon>Bacillati</taxon>
        <taxon>Bacillota</taxon>
        <taxon>Negativicutes</taxon>
        <taxon>Veillonellales</taxon>
        <taxon>Veillonellaceae</taxon>
        <taxon>Veillonella</taxon>
    </lineage>
</organism>
<protein>
    <recommendedName>
        <fullName evidence="2 6">Imidazoleglycerol-phosphate dehydratase</fullName>
        <shortName evidence="6">IGPD</shortName>
        <ecNumber evidence="6 7">4.2.1.19</ecNumber>
    </recommendedName>
</protein>
<dbReference type="RefSeq" id="WP_127006873.1">
    <property type="nucleotide sequence ID" value="NZ_JAGZQP010000004.1"/>
</dbReference>
<dbReference type="InterPro" id="IPR020568">
    <property type="entry name" value="Ribosomal_Su5_D2-typ_SF"/>
</dbReference>
<evidence type="ECO:0000256" key="3">
    <source>
        <dbReference type="ARBA" id="ARBA00022605"/>
    </source>
</evidence>
<comment type="subcellular location">
    <subcellularLocation>
        <location evidence="6 7">Cytoplasm</location>
    </subcellularLocation>
</comment>
<dbReference type="GO" id="GO:0004424">
    <property type="term" value="F:imidazoleglycerol-phosphate dehydratase activity"/>
    <property type="evidence" value="ECO:0007669"/>
    <property type="project" value="UniProtKB-UniRule"/>
</dbReference>
<keyword evidence="4 6" id="KW-0368">Histidine biosynthesis</keyword>
<evidence type="ECO:0000256" key="1">
    <source>
        <dbReference type="ARBA" id="ARBA00005047"/>
    </source>
</evidence>
<gene>
    <name evidence="6 8" type="primary">hisB</name>
    <name evidence="8" type="ORF">F8R14_01280</name>
</gene>
<dbReference type="PROSITE" id="PS00955">
    <property type="entry name" value="IGP_DEHYDRATASE_2"/>
    <property type="match status" value="1"/>
</dbReference>
<dbReference type="HAMAP" id="MF_00076">
    <property type="entry name" value="HisB"/>
    <property type="match status" value="1"/>
</dbReference>
<dbReference type="InterPro" id="IPR020565">
    <property type="entry name" value="ImidazoleglycerP_deHydtase_CS"/>
</dbReference>
<comment type="catalytic activity">
    <reaction evidence="6 7">
        <text>D-erythro-1-(imidazol-4-yl)glycerol 3-phosphate = 3-(imidazol-4-yl)-2-oxopropyl phosphate + H2O</text>
        <dbReference type="Rhea" id="RHEA:11040"/>
        <dbReference type="ChEBI" id="CHEBI:15377"/>
        <dbReference type="ChEBI" id="CHEBI:57766"/>
        <dbReference type="ChEBI" id="CHEBI:58278"/>
        <dbReference type="EC" id="4.2.1.19"/>
    </reaction>
</comment>
<comment type="caution">
    <text evidence="8">The sequence shown here is derived from an EMBL/GenBank/DDBJ whole genome shotgun (WGS) entry which is preliminary data.</text>
</comment>
<dbReference type="UniPathway" id="UPA00031">
    <property type="reaction ID" value="UER00011"/>
</dbReference>
<dbReference type="SUPFAM" id="SSF54211">
    <property type="entry name" value="Ribosomal protein S5 domain 2-like"/>
    <property type="match status" value="2"/>
</dbReference>
<dbReference type="Pfam" id="PF00475">
    <property type="entry name" value="IGPD"/>
    <property type="match status" value="1"/>
</dbReference>
<comment type="similarity">
    <text evidence="6 7">Belongs to the imidazoleglycerol-phosphate dehydratase family.</text>
</comment>
<dbReference type="CDD" id="cd07914">
    <property type="entry name" value="IGPD"/>
    <property type="match status" value="1"/>
</dbReference>
<dbReference type="NCBIfam" id="NF002107">
    <property type="entry name" value="PRK00951.1-2"/>
    <property type="match status" value="1"/>
</dbReference>
<dbReference type="EMBL" id="WBKH01000001">
    <property type="protein sequence ID" value="KAB1479930.1"/>
    <property type="molecule type" value="Genomic_DNA"/>
</dbReference>
<evidence type="ECO:0000256" key="4">
    <source>
        <dbReference type="ARBA" id="ARBA00023102"/>
    </source>
</evidence>
<evidence type="ECO:0000256" key="7">
    <source>
        <dbReference type="RuleBase" id="RU000599"/>
    </source>
</evidence>
<dbReference type="PANTHER" id="PTHR23133:SF2">
    <property type="entry name" value="IMIDAZOLEGLYCEROL-PHOSPHATE DEHYDRATASE"/>
    <property type="match status" value="1"/>
</dbReference>
<dbReference type="InterPro" id="IPR038494">
    <property type="entry name" value="IGPD_sf"/>
</dbReference>
<evidence type="ECO:0000256" key="5">
    <source>
        <dbReference type="ARBA" id="ARBA00023239"/>
    </source>
</evidence>
<evidence type="ECO:0000256" key="6">
    <source>
        <dbReference type="HAMAP-Rule" id="MF_00076"/>
    </source>
</evidence>
<dbReference type="InterPro" id="IPR000807">
    <property type="entry name" value="ImidazoleglycerolP_deHydtase"/>
</dbReference>
<dbReference type="NCBIfam" id="NF002111">
    <property type="entry name" value="PRK00951.2-1"/>
    <property type="match status" value="1"/>
</dbReference>
<accession>A0A833CD47</accession>
<dbReference type="EC" id="4.2.1.19" evidence="6 7"/>
<sequence length="220" mass="24045">MDTDYKAAKAVNGSEAVNDKASASPRKAAVTRVTAETNIAVALNLDEQTGIDVSTGIGFFDHMLTLFAKHGRFGLTVKAHGDTYIDAHHTVEDVALALGQALTQALGDKRQIERYGDAWVPMDEALTQVVIDLSGRPYLVFKADLQTPLLGSFETELVEDFFQALAMNGLMNLHVRNEYGRNTHHIIESMFKALGRALRKSVTVNEAIEGINSTKRSLTV</sequence>
<proteinExistence type="inferred from homology"/>
<name>A0A833CD47_9FIRM</name>
<keyword evidence="6" id="KW-0963">Cytoplasm</keyword>
<dbReference type="GO" id="GO:0005737">
    <property type="term" value="C:cytoplasm"/>
    <property type="evidence" value="ECO:0007669"/>
    <property type="project" value="UniProtKB-SubCell"/>
</dbReference>
<dbReference type="PANTHER" id="PTHR23133">
    <property type="entry name" value="IMIDAZOLEGLYCEROL-PHOSPHATE DEHYDRATASE HIS7"/>
    <property type="match status" value="1"/>
</dbReference>
<dbReference type="PROSITE" id="PS00954">
    <property type="entry name" value="IGP_DEHYDRATASE_1"/>
    <property type="match status" value="1"/>
</dbReference>